<name>A0A7H4MW53_9ENTR</name>
<dbReference type="Pfam" id="PF06147">
    <property type="entry name" value="DUF968"/>
    <property type="match status" value="1"/>
</dbReference>
<dbReference type="EMBL" id="UGJR01000006">
    <property type="protein sequence ID" value="STT07316.1"/>
    <property type="molecule type" value="Genomic_DNA"/>
</dbReference>
<dbReference type="Proteomes" id="UP000255050">
    <property type="component" value="Unassembled WGS sequence"/>
</dbReference>
<accession>A0A7H4MW53</accession>
<proteinExistence type="predicted"/>
<sequence length="261" mass="30190">MDVLIRAGGLVGLEAELERTFECQYPHATWHSENFTLFRHEPGSIRLCWGCDNLVRDQFTQELAGIARKNLVSWLISVIRSRLGFNEDHVLTIPELCWWLVINDLSHVIPETLARKAMRLPEVRHQSVMKESDLQPDFAATELVQKKILALKVDTETPESFMLRPKRRRWVNESWTRWVKSQPCVCCNKPADDPHHLIGHGQGGMGTKRMTCLCCRLQSAITMSCTLTPWHLRRSTAHSWSCCFDFWIVRWQLRAGIVENA</sequence>
<dbReference type="AlphaFoldDB" id="A0A7H4MW53"/>
<dbReference type="InterPro" id="IPR010373">
    <property type="entry name" value="DUF968"/>
</dbReference>
<organism evidence="1 2">
    <name type="scientific">Klebsiella michiganensis</name>
    <dbReference type="NCBI Taxonomy" id="1134687"/>
    <lineage>
        <taxon>Bacteria</taxon>
        <taxon>Pseudomonadati</taxon>
        <taxon>Pseudomonadota</taxon>
        <taxon>Gammaproteobacteria</taxon>
        <taxon>Enterobacterales</taxon>
        <taxon>Enterobacteriaceae</taxon>
        <taxon>Klebsiella/Raoultella group</taxon>
        <taxon>Klebsiella</taxon>
    </lineage>
</organism>
<protein>
    <submittedName>
        <fullName evidence="1">Protein of uncharacterized function (DUF968)</fullName>
    </submittedName>
</protein>
<gene>
    <name evidence="1" type="ORF">NCTC11694_06925</name>
</gene>
<evidence type="ECO:0000313" key="1">
    <source>
        <dbReference type="EMBL" id="STT07316.1"/>
    </source>
</evidence>
<comment type="caution">
    <text evidence="1">The sequence shown here is derived from an EMBL/GenBank/DDBJ whole genome shotgun (WGS) entry which is preliminary data.</text>
</comment>
<evidence type="ECO:0000313" key="2">
    <source>
        <dbReference type="Proteomes" id="UP000255050"/>
    </source>
</evidence>
<reference evidence="1 2" key="1">
    <citation type="submission" date="2018-06" db="EMBL/GenBank/DDBJ databases">
        <authorList>
            <consortium name="Pathogen Informatics"/>
            <person name="Doyle S."/>
        </authorList>
    </citation>
    <scope>NUCLEOTIDE SEQUENCE [LARGE SCALE GENOMIC DNA]</scope>
    <source>
        <strain evidence="1 2">NCTC11694</strain>
    </source>
</reference>